<organism evidence="2 3">
    <name type="scientific">Bradyrhizobium ivorense</name>
    <dbReference type="NCBI Taxonomy" id="2511166"/>
    <lineage>
        <taxon>Bacteria</taxon>
        <taxon>Pseudomonadati</taxon>
        <taxon>Pseudomonadota</taxon>
        <taxon>Alphaproteobacteria</taxon>
        <taxon>Hyphomicrobiales</taxon>
        <taxon>Nitrobacteraceae</taxon>
        <taxon>Bradyrhizobium</taxon>
    </lineage>
</organism>
<comment type="caution">
    <text evidence="2">The sequence shown here is derived from an EMBL/GenBank/DDBJ whole genome shotgun (WGS) entry which is preliminary data.</text>
</comment>
<dbReference type="EMBL" id="CAADFC020000044">
    <property type="protein sequence ID" value="VIO80924.1"/>
    <property type="molecule type" value="Genomic_DNA"/>
</dbReference>
<keyword evidence="1" id="KW-0732">Signal</keyword>
<proteinExistence type="predicted"/>
<dbReference type="SUPFAM" id="SSF53474">
    <property type="entry name" value="alpha/beta-Hydrolases"/>
    <property type="match status" value="1"/>
</dbReference>
<dbReference type="OrthoDB" id="8183145at2"/>
<name>A0A508U2G0_9BRAD</name>
<feature type="signal peptide" evidence="1">
    <location>
        <begin position="1"/>
        <end position="21"/>
    </location>
</feature>
<protein>
    <submittedName>
        <fullName evidence="2">Uncharacterized protein</fullName>
    </submittedName>
</protein>
<sequence length="378" mass="40642">MISRRALSGLLMTLVGPASIAGDNALRLGRCQGSCANVDLPTLGYDAFCRSFFDIAASGKLKAVATGAVVRHEMRSLFRHDRLYRPSAGEMRLLWRAGADGFAVTKVEFGLECGLPVRGCLGMPDGEVKGLILLGHGMAATPERCFADSDPDYMNAIGKQLCRDGYAVWCPYIVQIGNQESQNNIAAMLACHGISAHNVSCASLDAGEIVCRRLTGVSGLNVGVYGVSWGAFLALHLEAATGRMRPTVVSGYMRDETKFLMSPVISGNLGIELASYIHFDSGRARYAGKNLARLICPCPLFVEIGSRDAANAIEHGRDAKFAEMRAVYLAAGHPDLIDMTVFDGVHEASGTRARPWLQQRLASPAYQITSRLKNAIAL</sequence>
<gene>
    <name evidence="2" type="ORF">CI1B_86140</name>
</gene>
<evidence type="ECO:0000313" key="2">
    <source>
        <dbReference type="EMBL" id="VIO80924.1"/>
    </source>
</evidence>
<accession>A0A508U2G0</accession>
<dbReference type="Proteomes" id="UP000328092">
    <property type="component" value="Unassembled WGS sequence"/>
</dbReference>
<reference evidence="2" key="1">
    <citation type="submission" date="2019-02" db="EMBL/GenBank/DDBJ databases">
        <authorList>
            <person name="Pothier F.J."/>
        </authorList>
    </citation>
    <scope>NUCLEOTIDE SEQUENCE</scope>
    <source>
        <strain evidence="2">CI-1B</strain>
    </source>
</reference>
<feature type="chain" id="PRO_5021229626" evidence="1">
    <location>
        <begin position="22"/>
        <end position="378"/>
    </location>
</feature>
<keyword evidence="3" id="KW-1185">Reference proteome</keyword>
<evidence type="ECO:0000256" key="1">
    <source>
        <dbReference type="SAM" id="SignalP"/>
    </source>
</evidence>
<dbReference type="Gene3D" id="3.40.50.1820">
    <property type="entry name" value="alpha/beta hydrolase"/>
    <property type="match status" value="1"/>
</dbReference>
<dbReference type="AlphaFoldDB" id="A0A508U2G0"/>
<dbReference type="InterPro" id="IPR029058">
    <property type="entry name" value="AB_hydrolase_fold"/>
</dbReference>
<dbReference type="RefSeq" id="WP_139865008.1">
    <property type="nucleotide sequence ID" value="NZ_CAADFC020000044.1"/>
</dbReference>
<evidence type="ECO:0000313" key="3">
    <source>
        <dbReference type="Proteomes" id="UP000328092"/>
    </source>
</evidence>